<comment type="caution">
    <text evidence="1">The sequence shown here is derived from an EMBL/GenBank/DDBJ whole genome shotgun (WGS) entry which is preliminary data.</text>
</comment>
<reference evidence="1" key="1">
    <citation type="journal article" date="2020" name="New Phytol.">
        <title>Comparative genomics reveals dynamic genome evolution in host specialist ectomycorrhizal fungi.</title>
        <authorList>
            <person name="Lofgren L.A."/>
            <person name="Nguyen N.H."/>
            <person name="Vilgalys R."/>
            <person name="Ruytinx J."/>
            <person name="Liao H.L."/>
            <person name="Branco S."/>
            <person name="Kuo A."/>
            <person name="LaButti K."/>
            <person name="Lipzen A."/>
            <person name="Andreopoulos W."/>
            <person name="Pangilinan J."/>
            <person name="Riley R."/>
            <person name="Hundley H."/>
            <person name="Na H."/>
            <person name="Barry K."/>
            <person name="Grigoriev I.V."/>
            <person name="Stajich J.E."/>
            <person name="Kennedy P.G."/>
        </authorList>
    </citation>
    <scope>NUCLEOTIDE SEQUENCE</scope>
    <source>
        <strain evidence="1">DOB743</strain>
    </source>
</reference>
<proteinExistence type="predicted"/>
<name>A0A9P6ZGJ9_9AGAM</name>
<sequence>MFGQDAGLICQPTVGVRNTDTKGNPALNRKLNGEYVKVAQIFWFLFAISQRHRPGKDYPKKSLHHHQRRVLSWGMYLMSSMEEVCEATIANWLALQMTVADSSSGNK</sequence>
<dbReference type="Proteomes" id="UP000714275">
    <property type="component" value="Unassembled WGS sequence"/>
</dbReference>
<organism evidence="1 2">
    <name type="scientific">Suillus placidus</name>
    <dbReference type="NCBI Taxonomy" id="48579"/>
    <lineage>
        <taxon>Eukaryota</taxon>
        <taxon>Fungi</taxon>
        <taxon>Dikarya</taxon>
        <taxon>Basidiomycota</taxon>
        <taxon>Agaricomycotina</taxon>
        <taxon>Agaricomycetes</taxon>
        <taxon>Agaricomycetidae</taxon>
        <taxon>Boletales</taxon>
        <taxon>Suillineae</taxon>
        <taxon>Suillaceae</taxon>
        <taxon>Suillus</taxon>
    </lineage>
</organism>
<evidence type="ECO:0000313" key="1">
    <source>
        <dbReference type="EMBL" id="KAG1765155.1"/>
    </source>
</evidence>
<evidence type="ECO:0000313" key="2">
    <source>
        <dbReference type="Proteomes" id="UP000714275"/>
    </source>
</evidence>
<dbReference type="OrthoDB" id="10553938at2759"/>
<dbReference type="AlphaFoldDB" id="A0A9P6ZGJ9"/>
<protein>
    <submittedName>
        <fullName evidence="1">Uncharacterized protein</fullName>
    </submittedName>
</protein>
<keyword evidence="2" id="KW-1185">Reference proteome</keyword>
<gene>
    <name evidence="1" type="ORF">EV702DRAFT_1051106</name>
</gene>
<accession>A0A9P6ZGJ9</accession>
<dbReference type="EMBL" id="JABBWD010000112">
    <property type="protein sequence ID" value="KAG1765155.1"/>
    <property type="molecule type" value="Genomic_DNA"/>
</dbReference>